<name>A0ACC2KPT5_PERAE</name>
<gene>
    <name evidence="1" type="ORF">MRB53_031602</name>
</gene>
<evidence type="ECO:0000313" key="1">
    <source>
        <dbReference type="EMBL" id="KAJ8623073.1"/>
    </source>
</evidence>
<evidence type="ECO:0000313" key="2">
    <source>
        <dbReference type="Proteomes" id="UP001234297"/>
    </source>
</evidence>
<dbReference type="Proteomes" id="UP001234297">
    <property type="component" value="Chromosome 10"/>
</dbReference>
<proteinExistence type="predicted"/>
<dbReference type="EMBL" id="CM056818">
    <property type="protein sequence ID" value="KAJ8623073.1"/>
    <property type="molecule type" value="Genomic_DNA"/>
</dbReference>
<comment type="caution">
    <text evidence="1">The sequence shown here is derived from an EMBL/GenBank/DDBJ whole genome shotgun (WGS) entry which is preliminary data.</text>
</comment>
<sequence length="1478" mass="165709">MSNTIGRGLLNQSPYHPTFPEHQNKSYSITPANSLYHATSPSFVSTKSAHQIQNLLVSTKFREKNFSTAKTKLPPGRRQKVSRIPCAVLATDPSSELAGRFNLDGGSELQIDVKTPASGSLTQVNMQVTNSSNTLILHWGALHDRKKEWTLPPRRPSGTNIYKNRALRTPFVKTGSESSLTLEIDDPDIRAIEFLILDEAQNKWFKDNGGNFRVQLTKDNMRSNVLASPNVSVPEDLVQIQAYLRWERNGKQAYSPEQEKEEFEAARTELLQEVARGTSVEELRAKLTKKDDNSKGPVVRKSKIPDDLVQIQAYIRWEKAGKPNYPPEKQLMEFEEARRDLELELEKGSSLDEIQDKIIKGNIQAKVSKQLQTEKYFTIERIQRKKRDILHLLNKYATESVEETLSPAPKAPTALELWSQAREEQDGGQFLNKKLFKMNDGELLVLATHNPGSGKIKVYVATDLKEPLALHWGLSKESMEWMAPPPSTLPPGSISLEKACETQFVEDSSRDPFYQVQSVEIVVNEGDFKGMPFVLLSNGKWIKNNDSDFYIEFDSGPKKVKKDAGDGKGTAKALLDKIASMESEAQKSFMHRFNIAAELVEWAKNAGELGLAGILVWMRFMATRQLIWNKNYNVKPREISKAQDRLTDTLQNIYESNPQYREILRMIMSTVGRGGEGDVGQRIRDEILVIQRNNDCKGGMMEEWHQKLHNNTSPDDVAICQALIDYISSDFNIDVYWNTLKSNGITKERLLSYDRGIHSEPSFRRDQKGSLLRDLGHYMRTLKAVHSGADLESSIANCMGYKSEGQGFMVGVHVNPIPGLPSGFPELLRFILEHIEDKKVEHLLEGLLEARVELRPLLLKSHNRLKDLLFLDIALDSTVRTAIERGYEELKSAEPEKIMYFITLVLENLALSSDNNEDLIYCLKGWNCAIDMSKNRNDKWALYAKSILDRTRLALASKAEHYHQVLQPSAEYLGSLLGVDQWALNIFTEEIIRAGSAASLSVLLNRLDPVLRKTAHLGSWQIISPVEVVGYVVVVDELLSVQNKSYERPTILVAKRVKGEEEIPDGTVAVLTPDMPDVLSHVSVRARNCKVCFATCFDSNILTGLQANEGKLLQLKPTSADIIYREIKDSELVDARSPNSPENGSAPSITLVRKEFIGRYAISAQEFTSDMVGAKSRNISYLKGKVPSWVGIPTSVALPFGTFEKVLAHGSNQAVAEKVKILKRRLGEEDFSALGEIRKTVLQLQAPTQLVKELKDTMLSSGMPWPGDEGEKRWEQAWTAIKKVWGSKWNERAYFSTRKVKLDHDYLCMAVLVQEIINADYAFVIHTTNPSSGDSSEIYAEVVKGLGETLVGAYPGRALSFVCKKNNLDSPKILGYPSKPVGLFIRQSIIFRSDSNGEDLEGYAGAGLYDSVPMDKEEKVVLDYSLDPLIVDGNFCMSILSSIARAGSAIEELYGSPQDIEGVVKDGKIFVVQTRPQM</sequence>
<keyword evidence="2" id="KW-1185">Reference proteome</keyword>
<accession>A0ACC2KPT5</accession>
<protein>
    <submittedName>
        <fullName evidence="1">Uncharacterized protein</fullName>
    </submittedName>
</protein>
<organism evidence="1 2">
    <name type="scientific">Persea americana</name>
    <name type="common">Avocado</name>
    <dbReference type="NCBI Taxonomy" id="3435"/>
    <lineage>
        <taxon>Eukaryota</taxon>
        <taxon>Viridiplantae</taxon>
        <taxon>Streptophyta</taxon>
        <taxon>Embryophyta</taxon>
        <taxon>Tracheophyta</taxon>
        <taxon>Spermatophyta</taxon>
        <taxon>Magnoliopsida</taxon>
        <taxon>Magnoliidae</taxon>
        <taxon>Laurales</taxon>
        <taxon>Lauraceae</taxon>
        <taxon>Persea</taxon>
    </lineage>
</organism>
<reference evidence="1 2" key="1">
    <citation type="journal article" date="2022" name="Hortic Res">
        <title>A haplotype resolved chromosomal level avocado genome allows analysis of novel avocado genes.</title>
        <authorList>
            <person name="Nath O."/>
            <person name="Fletcher S.J."/>
            <person name="Hayward A."/>
            <person name="Shaw L.M."/>
            <person name="Masouleh A.K."/>
            <person name="Furtado A."/>
            <person name="Henry R.J."/>
            <person name="Mitter N."/>
        </authorList>
    </citation>
    <scope>NUCLEOTIDE SEQUENCE [LARGE SCALE GENOMIC DNA]</scope>
    <source>
        <strain evidence="2">cv. Hass</strain>
    </source>
</reference>